<evidence type="ECO:0000259" key="2">
    <source>
        <dbReference type="PROSITE" id="PS51745"/>
    </source>
</evidence>
<feature type="region of interest" description="Disordered" evidence="1">
    <location>
        <begin position="241"/>
        <end position="291"/>
    </location>
</feature>
<evidence type="ECO:0000256" key="1">
    <source>
        <dbReference type="SAM" id="MobiDB-lite"/>
    </source>
</evidence>
<feature type="compositionally biased region" description="Basic and acidic residues" evidence="1">
    <location>
        <begin position="269"/>
        <end position="291"/>
    </location>
</feature>
<dbReference type="Pfam" id="PF00564">
    <property type="entry name" value="PB1"/>
    <property type="match status" value="1"/>
</dbReference>
<evidence type="ECO:0000313" key="3">
    <source>
        <dbReference type="EMBL" id="RKO91037.1"/>
    </source>
</evidence>
<feature type="compositionally biased region" description="Basic and acidic residues" evidence="1">
    <location>
        <begin position="156"/>
        <end position="167"/>
    </location>
</feature>
<gene>
    <name evidence="3" type="ORF">BDK51DRAFT_32878</name>
</gene>
<dbReference type="AlphaFoldDB" id="A0A4V1IRS1"/>
<dbReference type="EMBL" id="KZ995260">
    <property type="protein sequence ID" value="RKO91037.1"/>
    <property type="molecule type" value="Genomic_DNA"/>
</dbReference>
<proteinExistence type="predicted"/>
<dbReference type="InterPro" id="IPR053793">
    <property type="entry name" value="PB1-like"/>
</dbReference>
<dbReference type="SMART" id="SM00666">
    <property type="entry name" value="PB1"/>
    <property type="match status" value="1"/>
</dbReference>
<feature type="non-terminal residue" evidence="3">
    <location>
        <position position="291"/>
    </location>
</feature>
<organism evidence="3 4">
    <name type="scientific">Blyttiomyces helicus</name>
    <dbReference type="NCBI Taxonomy" id="388810"/>
    <lineage>
        <taxon>Eukaryota</taxon>
        <taxon>Fungi</taxon>
        <taxon>Fungi incertae sedis</taxon>
        <taxon>Chytridiomycota</taxon>
        <taxon>Chytridiomycota incertae sedis</taxon>
        <taxon>Chytridiomycetes</taxon>
        <taxon>Chytridiomycetes incertae sedis</taxon>
        <taxon>Blyttiomyces</taxon>
    </lineage>
</organism>
<feature type="domain" description="PB1" evidence="2">
    <location>
        <begin position="3"/>
        <end position="87"/>
    </location>
</feature>
<evidence type="ECO:0000313" key="4">
    <source>
        <dbReference type="Proteomes" id="UP000269721"/>
    </source>
</evidence>
<reference evidence="4" key="1">
    <citation type="journal article" date="2018" name="Nat. Microbiol.">
        <title>Leveraging single-cell genomics to expand the fungal tree of life.</title>
        <authorList>
            <person name="Ahrendt S.R."/>
            <person name="Quandt C.A."/>
            <person name="Ciobanu D."/>
            <person name="Clum A."/>
            <person name="Salamov A."/>
            <person name="Andreopoulos B."/>
            <person name="Cheng J.F."/>
            <person name="Woyke T."/>
            <person name="Pelin A."/>
            <person name="Henrissat B."/>
            <person name="Reynolds N.K."/>
            <person name="Benny G.L."/>
            <person name="Smith M.E."/>
            <person name="James T.Y."/>
            <person name="Grigoriev I.V."/>
        </authorList>
    </citation>
    <scope>NUCLEOTIDE SEQUENCE [LARGE SCALE GENOMIC DNA]</scope>
</reference>
<keyword evidence="4" id="KW-1185">Reference proteome</keyword>
<accession>A0A4V1IRS1</accession>
<sequence length="291" mass="31799">MPSVPFKVQHGDVRRRFLLPADLPPTWASVEEKVRALFDLSTTPFRTFYEDADGDLILLDTDEELNDLLSSHGVVAAGPVRLTIRMSSAGPGAPLEAGASQRIDVDRVSASAPTGVEPVAYPSAMDVDPLLATRSHAPPPPFEAVDPASTAPKAASGEKADGPDSRPRPVPGVGDEFGEFFEKIREFFNRPDVVALGAIATELYTAITESLAVYFRTVFSAEEGNGSQAERETRRTAARQRMHEAAETAYNQAAEIVKNAQQGNKSRQKARESRDEMRKNRDEMFKNTERA</sequence>
<dbReference type="PROSITE" id="PS51745">
    <property type="entry name" value="PB1"/>
    <property type="match status" value="1"/>
</dbReference>
<feature type="region of interest" description="Disordered" evidence="1">
    <location>
        <begin position="131"/>
        <end position="174"/>
    </location>
</feature>
<protein>
    <recommendedName>
        <fullName evidence="2">PB1 domain-containing protein</fullName>
    </recommendedName>
</protein>
<dbReference type="InterPro" id="IPR000270">
    <property type="entry name" value="PB1_dom"/>
</dbReference>
<dbReference type="CDD" id="cd05992">
    <property type="entry name" value="PB1"/>
    <property type="match status" value="1"/>
</dbReference>
<name>A0A4V1IRS1_9FUNG</name>
<dbReference type="Proteomes" id="UP000269721">
    <property type="component" value="Unassembled WGS sequence"/>
</dbReference>
<dbReference type="Gene3D" id="3.10.20.90">
    <property type="entry name" value="Phosphatidylinositol 3-kinase Catalytic Subunit, Chain A, domain 1"/>
    <property type="match status" value="1"/>
</dbReference>
<dbReference type="SUPFAM" id="SSF54277">
    <property type="entry name" value="CAD &amp; PB1 domains"/>
    <property type="match status" value="1"/>
</dbReference>